<dbReference type="AlphaFoldDB" id="A0A3N3E0Y7"/>
<comment type="caution">
    <text evidence="1">The sequence shown here is derived from an EMBL/GenBank/DDBJ whole genome shotgun (WGS) entry which is preliminary data.</text>
</comment>
<protein>
    <submittedName>
        <fullName evidence="1">Uncharacterized protein</fullName>
    </submittedName>
</protein>
<evidence type="ECO:0000313" key="2">
    <source>
        <dbReference type="Proteomes" id="UP000278792"/>
    </source>
</evidence>
<sequence length="1054" mass="114602">MAIALAGCGGGSGSDNDGSQPEGKGIVITGFDGYFKNAVVFEDFDNDGILDDGEKVFGLTNAQGKLTLPADTKVEGSIALQTFKPGGISESLAKRIAAATPEIDTPAQIQNIFTTDMDHPNQPMANSVVFRAPAEGLGTNAVISPITDLVSIEVKNGKSLDKAKLAVSASLGLGEETTDLFSDFVQDAKTNLASAQLHKTAQILTETKAKDADAYEAKASQIADVAKKTSEQLVTEQNMGSEELLDVKPVIDPSKPSEVKTNYKLLVVDEQKSRIANEIAEINLTEGARSTSISLVGLFEDKFDDKGSYEDITVSAVTINAIDSDVSISFSSDTQSFDVTSTGKFNRDLYIITVTAFDRIAKNDADDIATPVSVTFEMKVELPNEKPQLVPGSVTSLQTGISEWMLIQGKAFTAQLDMWDLFTDREGDVLDYIADIETVIPGLTSSYDATTGVMTISGRPAEAHTAGKTFNIVAEDNVPARIKSEPATFTLPVIHQGDITVDTGAKDQLQKAVSLWQLKVLEPFNQTLNISSLFSGDESGEVEYYANYAAHDNTAPANPIPGVDIEINHATGDVTLSGTPTSKTNGVVLYLAKGINYTGGADNDVESEMVKIVLPNVQAADLGSIDINHTVKGQLQVAANGWASELQVGVRFEKTLDIRTLFVDEIAGKAEYYANYAANDHTTPANPIHGVSVSVNNETGVVTLVGTPTKVATDVKLYLAKGYDLIDDNDIDVESEMVVIDLPVVQPGEDITPPPAAELAFTEAHFNNKVAKMGSFARADGEIAYAMMRKNGETLEICWGDNDNGSYQSNIGNYGEDFNNPLSSDQIIPVLSRLDQATGYEDSETKDCWAAELRNGLLVSSEVYNGVIEESTWEMLYQNVIGSGEEAQYQIIMKLNDDELFWFDSTDTPFAQVNPVSSKVEVGTVEYQLMEDTHPAENNENKYSVNEYTYTSDTKYSLDWVLPEYIGEAHVNDWVIANDKENREIIQLTDTDGDYPKTRTRYIHRDFGKFYINIEWDRGNYMGAQDGIQYMLFSTDKALMTELGKKLPIVPVED</sequence>
<reference evidence="1 2" key="1">
    <citation type="submission" date="2018-11" db="EMBL/GenBank/DDBJ databases">
        <title>Vibrio ponticus strain CAIM 1751 pathogenic for the snapper Lutjanus guttatus.</title>
        <authorList>
            <person name="Soto-Rodriguez S."/>
            <person name="Lozano-Olvera R."/>
            <person name="Gomez-Gil B."/>
        </authorList>
    </citation>
    <scope>NUCLEOTIDE SEQUENCE [LARGE SCALE GENOMIC DNA]</scope>
    <source>
        <strain evidence="1 2">CAIM 1751</strain>
    </source>
</reference>
<accession>A0A3N3E0Y7</accession>
<evidence type="ECO:0000313" key="1">
    <source>
        <dbReference type="EMBL" id="ROV60279.1"/>
    </source>
</evidence>
<gene>
    <name evidence="1" type="ORF">EGH82_10180</name>
</gene>
<proteinExistence type="predicted"/>
<name>A0A3N3E0Y7_9VIBR</name>
<dbReference type="Proteomes" id="UP000278792">
    <property type="component" value="Unassembled WGS sequence"/>
</dbReference>
<organism evidence="1 2">
    <name type="scientific">Vibrio ponticus</name>
    <dbReference type="NCBI Taxonomy" id="265668"/>
    <lineage>
        <taxon>Bacteria</taxon>
        <taxon>Pseudomonadati</taxon>
        <taxon>Pseudomonadota</taxon>
        <taxon>Gammaproteobacteria</taxon>
        <taxon>Vibrionales</taxon>
        <taxon>Vibrionaceae</taxon>
        <taxon>Vibrio</taxon>
    </lineage>
</organism>
<dbReference type="EMBL" id="RKIK01000024">
    <property type="protein sequence ID" value="ROV60279.1"/>
    <property type="molecule type" value="Genomic_DNA"/>
</dbReference>